<dbReference type="PANTHER" id="PTHR47356:SF2">
    <property type="entry name" value="FAD-BINDING DOMAIN-CONTAINING PROTEIN-RELATED"/>
    <property type="match status" value="1"/>
</dbReference>
<comment type="caution">
    <text evidence="8">The sequence shown here is derived from an EMBL/GenBank/DDBJ whole genome shotgun (WGS) entry which is preliminary data.</text>
</comment>
<comment type="similarity">
    <text evidence="3">Belongs to the paxM FAD-dependent monooxygenase family.</text>
</comment>
<dbReference type="InterPro" id="IPR050562">
    <property type="entry name" value="FAD_mOase_fung"/>
</dbReference>
<accession>A0A1Y2DBE1</accession>
<gene>
    <name evidence="8" type="ORF">BCR38DRAFT_490485</name>
</gene>
<sequence length="469" mass="51783">MTVTTPSCKPFRVIIAGGSICGLSLALVLEKAGIDYVLLEKRDIAPQLGASIGFSTHGVRIMEQMGIWDDIRAIINPLQDYGHYEADGTLFYTSQILPEIRKVTNRPQLLMSRQTWLQVVHSHIKDQRKIHSRTGVASYTQNDEGIVVTADNGETFEGSILVGADGIHSITRSLVADEVEKVDGDAKAAKQMKEGFAAHYHCIFATSKNEYKNQPGKPIMPEANVADFSGKDHCGLVAAGMPGQLFWFFYLKSADITNTPFIPKYREEDAEEAMRVYGGAHVGPECTFKDLWDARVSSNMKALEEGVMKTKWSRGRVVLMGDSVHKVNTPPISPDELQRTETAKCTINTGLGGQLALEGICNLTNGLVELLKTSPSPSSGEITQVFTNYETKQRPRAEWAMSISGHQTRMESQANWIYWAFGRLILPRLPDWLMAVGTIKSIYVGSPCMEFLLRPADILPPQKTTVSAS</sequence>
<dbReference type="PANTHER" id="PTHR47356">
    <property type="entry name" value="FAD-DEPENDENT MONOOXYGENASE ASQG-RELATED"/>
    <property type="match status" value="1"/>
</dbReference>
<dbReference type="PRINTS" id="PR00420">
    <property type="entry name" value="RNGMNOXGNASE"/>
</dbReference>
<evidence type="ECO:0000256" key="5">
    <source>
        <dbReference type="ARBA" id="ARBA00022827"/>
    </source>
</evidence>
<proteinExistence type="inferred from homology"/>
<evidence type="ECO:0000256" key="4">
    <source>
        <dbReference type="ARBA" id="ARBA00022630"/>
    </source>
</evidence>
<keyword evidence="5" id="KW-0274">FAD</keyword>
<dbReference type="SUPFAM" id="SSF51905">
    <property type="entry name" value="FAD/NAD(P)-binding domain"/>
    <property type="match status" value="1"/>
</dbReference>
<comment type="cofactor">
    <cofactor evidence="1">
        <name>FAD</name>
        <dbReference type="ChEBI" id="CHEBI:57692"/>
    </cofactor>
</comment>
<name>A0A1Y2DBE1_9PEZI</name>
<evidence type="ECO:0000259" key="7">
    <source>
        <dbReference type="Pfam" id="PF01494"/>
    </source>
</evidence>
<dbReference type="Proteomes" id="UP000193689">
    <property type="component" value="Unassembled WGS sequence"/>
</dbReference>
<dbReference type="RefSeq" id="XP_040710172.1">
    <property type="nucleotide sequence ID" value="XM_040864528.1"/>
</dbReference>
<keyword evidence="4" id="KW-0285">Flavoprotein</keyword>
<dbReference type="OrthoDB" id="2431938at2759"/>
<evidence type="ECO:0000313" key="9">
    <source>
        <dbReference type="Proteomes" id="UP000193689"/>
    </source>
</evidence>
<protein>
    <recommendedName>
        <fullName evidence="7">FAD-binding domain-containing protein</fullName>
    </recommendedName>
</protein>
<comment type="pathway">
    <text evidence="2">Secondary metabolite biosynthesis.</text>
</comment>
<evidence type="ECO:0000256" key="6">
    <source>
        <dbReference type="ARBA" id="ARBA00023002"/>
    </source>
</evidence>
<dbReference type="InParanoid" id="A0A1Y2DBE1"/>
<keyword evidence="6" id="KW-0560">Oxidoreductase</keyword>
<dbReference type="STRING" id="1141098.A0A1Y2DBE1"/>
<organism evidence="8 9">
    <name type="scientific">Pseudomassariella vexata</name>
    <dbReference type="NCBI Taxonomy" id="1141098"/>
    <lineage>
        <taxon>Eukaryota</taxon>
        <taxon>Fungi</taxon>
        <taxon>Dikarya</taxon>
        <taxon>Ascomycota</taxon>
        <taxon>Pezizomycotina</taxon>
        <taxon>Sordariomycetes</taxon>
        <taxon>Xylariomycetidae</taxon>
        <taxon>Amphisphaeriales</taxon>
        <taxon>Pseudomassariaceae</taxon>
        <taxon>Pseudomassariella</taxon>
    </lineage>
</organism>
<dbReference type="GO" id="GO:0004497">
    <property type="term" value="F:monooxygenase activity"/>
    <property type="evidence" value="ECO:0007669"/>
    <property type="project" value="InterPro"/>
</dbReference>
<dbReference type="Gene3D" id="3.50.50.60">
    <property type="entry name" value="FAD/NAD(P)-binding domain"/>
    <property type="match status" value="1"/>
</dbReference>
<dbReference type="EMBL" id="MCFJ01000022">
    <property type="protein sequence ID" value="ORY56593.1"/>
    <property type="molecule type" value="Genomic_DNA"/>
</dbReference>
<dbReference type="GO" id="GO:0071949">
    <property type="term" value="F:FAD binding"/>
    <property type="evidence" value="ECO:0007669"/>
    <property type="project" value="InterPro"/>
</dbReference>
<dbReference type="Pfam" id="PF01494">
    <property type="entry name" value="FAD_binding_3"/>
    <property type="match status" value="1"/>
</dbReference>
<keyword evidence="9" id="KW-1185">Reference proteome</keyword>
<dbReference type="InterPro" id="IPR002938">
    <property type="entry name" value="FAD-bd"/>
</dbReference>
<evidence type="ECO:0000256" key="2">
    <source>
        <dbReference type="ARBA" id="ARBA00005179"/>
    </source>
</evidence>
<feature type="domain" description="FAD-binding" evidence="7">
    <location>
        <begin position="12"/>
        <end position="181"/>
    </location>
</feature>
<dbReference type="AlphaFoldDB" id="A0A1Y2DBE1"/>
<evidence type="ECO:0000256" key="1">
    <source>
        <dbReference type="ARBA" id="ARBA00001974"/>
    </source>
</evidence>
<reference evidence="8 9" key="1">
    <citation type="submission" date="2016-07" db="EMBL/GenBank/DDBJ databases">
        <title>Pervasive Adenine N6-methylation of Active Genes in Fungi.</title>
        <authorList>
            <consortium name="DOE Joint Genome Institute"/>
            <person name="Mondo S.J."/>
            <person name="Dannebaum R.O."/>
            <person name="Kuo R.C."/>
            <person name="Labutti K."/>
            <person name="Haridas S."/>
            <person name="Kuo A."/>
            <person name="Salamov A."/>
            <person name="Ahrendt S.R."/>
            <person name="Lipzen A."/>
            <person name="Sullivan W."/>
            <person name="Andreopoulos W.B."/>
            <person name="Clum A."/>
            <person name="Lindquist E."/>
            <person name="Daum C."/>
            <person name="Ramamoorthy G.K."/>
            <person name="Gryganskyi A."/>
            <person name="Culley D."/>
            <person name="Magnuson J.K."/>
            <person name="James T.Y."/>
            <person name="O'Malley M.A."/>
            <person name="Stajich J.E."/>
            <person name="Spatafora J.W."/>
            <person name="Visel A."/>
            <person name="Grigoriev I.V."/>
        </authorList>
    </citation>
    <scope>NUCLEOTIDE SEQUENCE [LARGE SCALE GENOMIC DNA]</scope>
    <source>
        <strain evidence="8 9">CBS 129021</strain>
    </source>
</reference>
<evidence type="ECO:0000313" key="8">
    <source>
        <dbReference type="EMBL" id="ORY56593.1"/>
    </source>
</evidence>
<dbReference type="InterPro" id="IPR036188">
    <property type="entry name" value="FAD/NAD-bd_sf"/>
</dbReference>
<dbReference type="GeneID" id="63780740"/>
<evidence type="ECO:0000256" key="3">
    <source>
        <dbReference type="ARBA" id="ARBA00007992"/>
    </source>
</evidence>